<dbReference type="Proteomes" id="UP000238348">
    <property type="component" value="Chromosome"/>
</dbReference>
<dbReference type="AlphaFoldDB" id="A0A2L0EYD8"/>
<sequence length="263" mass="28929">MFRITTRQLRTFERMAASDFEEQLVEHCAAFWPRLAAAPGRERLLTIVRAAIARAAGYGFTLSGPVRLFIELGFLFGSGFDTDVQHPWARAYLTRQGETRPVGPDIEQMDCAAGLHHAAMDALSAIRGPHDRYIHAALRRLLALAAEPSPSRVDDLPAFALSALERVHPEKYAFVGEPALRELFAAGADEAARHGLEAPRDVLLLVAMMFAYGQGCTSDPIHAWIGRALTDETIATPALRARRLEERALSMARDALADMEIGQ</sequence>
<dbReference type="EMBL" id="CP012673">
    <property type="protein sequence ID" value="AUX44331.1"/>
    <property type="molecule type" value="Genomic_DNA"/>
</dbReference>
<dbReference type="RefSeq" id="WP_104982872.1">
    <property type="nucleotide sequence ID" value="NZ_CP012673.1"/>
</dbReference>
<dbReference type="OrthoDB" id="5504085at2"/>
<proteinExistence type="predicted"/>
<accession>A0A2L0EYD8</accession>
<organism evidence="1 2">
    <name type="scientific">Sorangium cellulosum</name>
    <name type="common">Polyangium cellulosum</name>
    <dbReference type="NCBI Taxonomy" id="56"/>
    <lineage>
        <taxon>Bacteria</taxon>
        <taxon>Pseudomonadati</taxon>
        <taxon>Myxococcota</taxon>
        <taxon>Polyangia</taxon>
        <taxon>Polyangiales</taxon>
        <taxon>Polyangiaceae</taxon>
        <taxon>Sorangium</taxon>
    </lineage>
</organism>
<evidence type="ECO:0000313" key="2">
    <source>
        <dbReference type="Proteomes" id="UP000238348"/>
    </source>
</evidence>
<gene>
    <name evidence="1" type="ORF">SOCE26_057950</name>
</gene>
<evidence type="ECO:0000313" key="1">
    <source>
        <dbReference type="EMBL" id="AUX44331.1"/>
    </source>
</evidence>
<protein>
    <submittedName>
        <fullName evidence="1">Uncharacterized protein</fullName>
    </submittedName>
</protein>
<name>A0A2L0EYD8_SORCE</name>
<reference evidence="1 2" key="1">
    <citation type="submission" date="2015-09" db="EMBL/GenBank/DDBJ databases">
        <title>Sorangium comparison.</title>
        <authorList>
            <person name="Zaburannyi N."/>
            <person name="Bunk B."/>
            <person name="Overmann J."/>
            <person name="Mueller R."/>
        </authorList>
    </citation>
    <scope>NUCLEOTIDE SEQUENCE [LARGE SCALE GENOMIC DNA]</scope>
    <source>
        <strain evidence="1 2">So ce26</strain>
    </source>
</reference>